<name>A0A9X5APF6_9FIRM</name>
<evidence type="ECO:0000256" key="7">
    <source>
        <dbReference type="PROSITE-ProRule" id="PRU01091"/>
    </source>
</evidence>
<feature type="domain" description="OmpR/PhoB-type" evidence="9">
    <location>
        <begin position="121"/>
        <end position="220"/>
    </location>
</feature>
<keyword evidence="3" id="KW-0805">Transcription regulation</keyword>
<evidence type="ECO:0000256" key="5">
    <source>
        <dbReference type="ARBA" id="ARBA00023163"/>
    </source>
</evidence>
<evidence type="ECO:0000259" key="8">
    <source>
        <dbReference type="PROSITE" id="PS50110"/>
    </source>
</evidence>
<dbReference type="EMBL" id="WMQE01000015">
    <property type="protein sequence ID" value="MTK21314.1"/>
    <property type="molecule type" value="Genomic_DNA"/>
</dbReference>
<keyword evidence="5" id="KW-0804">Transcription</keyword>
<reference evidence="10 11" key="1">
    <citation type="journal article" date="2019" name="Nat. Med.">
        <title>A library of human gut bacterial isolates paired with longitudinal multiomics data enables mechanistic microbiome research.</title>
        <authorList>
            <person name="Poyet M."/>
            <person name="Groussin M."/>
            <person name="Gibbons S.M."/>
            <person name="Avila-Pacheco J."/>
            <person name="Jiang X."/>
            <person name="Kearney S.M."/>
            <person name="Perrotta A.R."/>
            <person name="Berdy B."/>
            <person name="Zhao S."/>
            <person name="Lieberman T.D."/>
            <person name="Swanson P.K."/>
            <person name="Smith M."/>
            <person name="Roesemann S."/>
            <person name="Alexander J.E."/>
            <person name="Rich S.A."/>
            <person name="Livny J."/>
            <person name="Vlamakis H."/>
            <person name="Clish C."/>
            <person name="Bullock K."/>
            <person name="Deik A."/>
            <person name="Scott J."/>
            <person name="Pierce K.A."/>
            <person name="Xavier R.J."/>
            <person name="Alm E.J."/>
        </authorList>
    </citation>
    <scope>NUCLEOTIDE SEQUENCE [LARGE SCALE GENOMIC DNA]</scope>
    <source>
        <strain evidence="10 11">BIOML-A198</strain>
    </source>
</reference>
<evidence type="ECO:0000259" key="9">
    <source>
        <dbReference type="PROSITE" id="PS51755"/>
    </source>
</evidence>
<dbReference type="SMART" id="SM00448">
    <property type="entry name" value="REC"/>
    <property type="match status" value="1"/>
</dbReference>
<dbReference type="Gene3D" id="3.40.50.2300">
    <property type="match status" value="1"/>
</dbReference>
<dbReference type="FunFam" id="1.10.10.10:FF:000018">
    <property type="entry name" value="DNA-binding response regulator ResD"/>
    <property type="match status" value="1"/>
</dbReference>
<evidence type="ECO:0000256" key="4">
    <source>
        <dbReference type="ARBA" id="ARBA00023125"/>
    </source>
</evidence>
<keyword evidence="2" id="KW-0902">Two-component regulatory system</keyword>
<evidence type="ECO:0000256" key="3">
    <source>
        <dbReference type="ARBA" id="ARBA00023015"/>
    </source>
</evidence>
<dbReference type="GO" id="GO:0006355">
    <property type="term" value="P:regulation of DNA-templated transcription"/>
    <property type="evidence" value="ECO:0007669"/>
    <property type="project" value="InterPro"/>
</dbReference>
<evidence type="ECO:0000256" key="6">
    <source>
        <dbReference type="PROSITE-ProRule" id="PRU00169"/>
    </source>
</evidence>
<dbReference type="GeneID" id="60058947"/>
<dbReference type="InterPro" id="IPR011006">
    <property type="entry name" value="CheY-like_superfamily"/>
</dbReference>
<dbReference type="PROSITE" id="PS51755">
    <property type="entry name" value="OMPR_PHOB"/>
    <property type="match status" value="1"/>
</dbReference>
<dbReference type="RefSeq" id="WP_006784394.1">
    <property type="nucleotide sequence ID" value="NZ_CABJBH010000023.1"/>
</dbReference>
<dbReference type="Pfam" id="PF00072">
    <property type="entry name" value="Response_reg"/>
    <property type="match status" value="1"/>
</dbReference>
<dbReference type="GO" id="GO:0032993">
    <property type="term" value="C:protein-DNA complex"/>
    <property type="evidence" value="ECO:0007669"/>
    <property type="project" value="TreeGrafter"/>
</dbReference>
<dbReference type="CDD" id="cd17574">
    <property type="entry name" value="REC_OmpR"/>
    <property type="match status" value="1"/>
</dbReference>
<evidence type="ECO:0000256" key="1">
    <source>
        <dbReference type="ARBA" id="ARBA00022553"/>
    </source>
</evidence>
<dbReference type="InterPro" id="IPR039420">
    <property type="entry name" value="WalR-like"/>
</dbReference>
<dbReference type="InterPro" id="IPR001789">
    <property type="entry name" value="Sig_transdc_resp-reg_receiver"/>
</dbReference>
<feature type="DNA-binding region" description="OmpR/PhoB-type" evidence="7">
    <location>
        <begin position="121"/>
        <end position="220"/>
    </location>
</feature>
<dbReference type="GO" id="GO:0000976">
    <property type="term" value="F:transcription cis-regulatory region binding"/>
    <property type="evidence" value="ECO:0007669"/>
    <property type="project" value="TreeGrafter"/>
</dbReference>
<feature type="domain" description="Response regulatory" evidence="8">
    <location>
        <begin position="5"/>
        <end position="119"/>
    </location>
</feature>
<dbReference type="InterPro" id="IPR036388">
    <property type="entry name" value="WH-like_DNA-bd_sf"/>
</dbReference>
<dbReference type="OrthoDB" id="9790442at2"/>
<accession>A0A9X5APF6</accession>
<protein>
    <submittedName>
        <fullName evidence="10">Response regulator</fullName>
    </submittedName>
</protein>
<organism evidence="10 11">
    <name type="scientific">Turicibacter sanguinis</name>
    <dbReference type="NCBI Taxonomy" id="154288"/>
    <lineage>
        <taxon>Bacteria</taxon>
        <taxon>Bacillati</taxon>
        <taxon>Bacillota</taxon>
        <taxon>Erysipelotrichia</taxon>
        <taxon>Erysipelotrichales</taxon>
        <taxon>Turicibacteraceae</taxon>
        <taxon>Turicibacter</taxon>
    </lineage>
</organism>
<dbReference type="Gene3D" id="1.10.10.10">
    <property type="entry name" value="Winged helix-like DNA-binding domain superfamily/Winged helix DNA-binding domain"/>
    <property type="match status" value="1"/>
</dbReference>
<keyword evidence="1 6" id="KW-0597">Phosphoprotein</keyword>
<evidence type="ECO:0000313" key="10">
    <source>
        <dbReference type="EMBL" id="MTK21314.1"/>
    </source>
</evidence>
<gene>
    <name evidence="10" type="ORF">GMA92_07760</name>
</gene>
<comment type="caution">
    <text evidence="10">The sequence shown here is derived from an EMBL/GenBank/DDBJ whole genome shotgun (WGS) entry which is preliminary data.</text>
</comment>
<dbReference type="GO" id="GO:0000156">
    <property type="term" value="F:phosphorelay response regulator activity"/>
    <property type="evidence" value="ECO:0007669"/>
    <property type="project" value="TreeGrafter"/>
</dbReference>
<feature type="modified residue" description="4-aspartylphosphate" evidence="6">
    <location>
        <position position="55"/>
    </location>
</feature>
<dbReference type="PANTHER" id="PTHR48111:SF52">
    <property type="entry name" value="TRANSCRIPTIONAL REGULATORY PROTEIN YVRH"/>
    <property type="match status" value="1"/>
</dbReference>
<sequence length="224" mass="25716">MISNKILIVDDEIEIIELLETVLKHEGFSHIFHATTGTEALSLLKALNPDLVLLDVMLPDLSGHQLIKEIHQHRQIPVLFISAKTEEFDRLLGFALGADDYITKPFSAKEVAFRVKARLKTTTKTIQFGNITITDGIVSKNNEPLDLTAKEYKLLMYLVRHANKIVSKEQICHEVWGEDYFEFDNTISVHIRRLRKKIEVDPSKPKHITTIIGLGYKFVYKEDY</sequence>
<evidence type="ECO:0000256" key="2">
    <source>
        <dbReference type="ARBA" id="ARBA00023012"/>
    </source>
</evidence>
<dbReference type="Gene3D" id="6.10.250.690">
    <property type="match status" value="1"/>
</dbReference>
<dbReference type="InterPro" id="IPR001867">
    <property type="entry name" value="OmpR/PhoB-type_DNA-bd"/>
</dbReference>
<dbReference type="Pfam" id="PF00486">
    <property type="entry name" value="Trans_reg_C"/>
    <property type="match status" value="1"/>
</dbReference>
<dbReference type="Proteomes" id="UP000487649">
    <property type="component" value="Unassembled WGS sequence"/>
</dbReference>
<dbReference type="AlphaFoldDB" id="A0A9X5APF6"/>
<dbReference type="CDD" id="cd00383">
    <property type="entry name" value="trans_reg_C"/>
    <property type="match status" value="1"/>
</dbReference>
<dbReference type="PROSITE" id="PS50110">
    <property type="entry name" value="RESPONSE_REGULATORY"/>
    <property type="match status" value="1"/>
</dbReference>
<dbReference type="GO" id="GO:0005829">
    <property type="term" value="C:cytosol"/>
    <property type="evidence" value="ECO:0007669"/>
    <property type="project" value="TreeGrafter"/>
</dbReference>
<proteinExistence type="predicted"/>
<dbReference type="PANTHER" id="PTHR48111">
    <property type="entry name" value="REGULATOR OF RPOS"/>
    <property type="match status" value="1"/>
</dbReference>
<dbReference type="SUPFAM" id="SSF52172">
    <property type="entry name" value="CheY-like"/>
    <property type="match status" value="1"/>
</dbReference>
<dbReference type="SMART" id="SM00862">
    <property type="entry name" value="Trans_reg_C"/>
    <property type="match status" value="1"/>
</dbReference>
<keyword evidence="4 7" id="KW-0238">DNA-binding</keyword>
<evidence type="ECO:0000313" key="11">
    <source>
        <dbReference type="Proteomes" id="UP000487649"/>
    </source>
</evidence>